<proteinExistence type="predicted"/>
<sequence length="60" mass="6919">MESFDVTALYTDVSNECEMRGLCELLTEHKRFKDICVYPGRENNTMNDVTPELKQEETSG</sequence>
<accession>A0AAD5QYK5</accession>
<comment type="caution">
    <text evidence="1">The sequence shown here is derived from an EMBL/GenBank/DDBJ whole genome shotgun (WGS) entry which is preliminary data.</text>
</comment>
<dbReference type="Proteomes" id="UP001196413">
    <property type="component" value="Unassembled WGS sequence"/>
</dbReference>
<keyword evidence="2" id="KW-1185">Reference proteome</keyword>
<dbReference type="EMBL" id="JAHQIW010005497">
    <property type="protein sequence ID" value="KAJ1366242.1"/>
    <property type="molecule type" value="Genomic_DNA"/>
</dbReference>
<protein>
    <submittedName>
        <fullName evidence="1">Uncharacterized protein</fullName>
    </submittedName>
</protein>
<dbReference type="AlphaFoldDB" id="A0AAD5QYK5"/>
<gene>
    <name evidence="1" type="ORF">KIN20_026852</name>
</gene>
<organism evidence="1 2">
    <name type="scientific">Parelaphostrongylus tenuis</name>
    <name type="common">Meningeal worm</name>
    <dbReference type="NCBI Taxonomy" id="148309"/>
    <lineage>
        <taxon>Eukaryota</taxon>
        <taxon>Metazoa</taxon>
        <taxon>Ecdysozoa</taxon>
        <taxon>Nematoda</taxon>
        <taxon>Chromadorea</taxon>
        <taxon>Rhabditida</taxon>
        <taxon>Rhabditina</taxon>
        <taxon>Rhabditomorpha</taxon>
        <taxon>Strongyloidea</taxon>
        <taxon>Metastrongylidae</taxon>
        <taxon>Parelaphostrongylus</taxon>
    </lineage>
</organism>
<evidence type="ECO:0000313" key="2">
    <source>
        <dbReference type="Proteomes" id="UP001196413"/>
    </source>
</evidence>
<name>A0AAD5QYK5_PARTN</name>
<evidence type="ECO:0000313" key="1">
    <source>
        <dbReference type="EMBL" id="KAJ1366242.1"/>
    </source>
</evidence>
<reference evidence="1" key="1">
    <citation type="submission" date="2021-06" db="EMBL/GenBank/DDBJ databases">
        <title>Parelaphostrongylus tenuis whole genome reference sequence.</title>
        <authorList>
            <person name="Garwood T.J."/>
            <person name="Larsen P.A."/>
            <person name="Fountain-Jones N.M."/>
            <person name="Garbe J.R."/>
            <person name="Macchietto M.G."/>
            <person name="Kania S.A."/>
            <person name="Gerhold R.W."/>
            <person name="Richards J.E."/>
            <person name="Wolf T.M."/>
        </authorList>
    </citation>
    <scope>NUCLEOTIDE SEQUENCE</scope>
    <source>
        <strain evidence="1">MNPRO001-30</strain>
        <tissue evidence="1">Meninges</tissue>
    </source>
</reference>